<dbReference type="SMART" id="SM00091">
    <property type="entry name" value="PAS"/>
    <property type="match status" value="1"/>
</dbReference>
<dbReference type="AlphaFoldDB" id="A0A4U0QPT7"/>
<keyword evidence="8" id="KW-0812">Transmembrane</keyword>
<dbReference type="InterPro" id="IPR005467">
    <property type="entry name" value="His_kinase_dom"/>
</dbReference>
<evidence type="ECO:0000256" key="2">
    <source>
        <dbReference type="ARBA" id="ARBA00012438"/>
    </source>
</evidence>
<name>A0A4U0QPT7_9RHOB</name>
<keyword evidence="3 7" id="KW-0597">Phosphoprotein</keyword>
<evidence type="ECO:0000256" key="4">
    <source>
        <dbReference type="ARBA" id="ARBA00022679"/>
    </source>
</evidence>
<dbReference type="InterPro" id="IPR035965">
    <property type="entry name" value="PAS-like_dom_sf"/>
</dbReference>
<dbReference type="CDD" id="cd17546">
    <property type="entry name" value="REC_hyHK_CKI1_RcsC-like"/>
    <property type="match status" value="1"/>
</dbReference>
<keyword evidence="4" id="KW-0808">Transferase</keyword>
<evidence type="ECO:0000256" key="3">
    <source>
        <dbReference type="ARBA" id="ARBA00022553"/>
    </source>
</evidence>
<reference evidence="12 13" key="1">
    <citation type="submission" date="2019-04" db="EMBL/GenBank/DDBJ databases">
        <authorList>
            <person name="Li J."/>
        </authorList>
    </citation>
    <scope>NUCLEOTIDE SEQUENCE [LARGE SCALE GENOMIC DNA]</scope>
    <source>
        <strain evidence="12 13">CCTCC AB2016182</strain>
    </source>
</reference>
<feature type="domain" description="Response regulatory" evidence="10">
    <location>
        <begin position="604"/>
        <end position="720"/>
    </location>
</feature>
<evidence type="ECO:0000259" key="9">
    <source>
        <dbReference type="PROSITE" id="PS50109"/>
    </source>
</evidence>
<dbReference type="InterPro" id="IPR001789">
    <property type="entry name" value="Sig_transdc_resp-reg_receiver"/>
</dbReference>
<protein>
    <recommendedName>
        <fullName evidence="2">histidine kinase</fullName>
        <ecNumber evidence="2">2.7.13.3</ecNumber>
    </recommendedName>
</protein>
<feature type="domain" description="Histidine kinase" evidence="9">
    <location>
        <begin position="364"/>
        <end position="582"/>
    </location>
</feature>
<dbReference type="Pfam" id="PF00989">
    <property type="entry name" value="PAS"/>
    <property type="match status" value="1"/>
</dbReference>
<dbReference type="Gene3D" id="3.40.50.2300">
    <property type="match status" value="1"/>
</dbReference>
<dbReference type="Gene3D" id="1.10.287.130">
    <property type="match status" value="1"/>
</dbReference>
<dbReference type="PANTHER" id="PTHR43047">
    <property type="entry name" value="TWO-COMPONENT HISTIDINE PROTEIN KINASE"/>
    <property type="match status" value="1"/>
</dbReference>
<dbReference type="SMART" id="SM00387">
    <property type="entry name" value="HATPase_c"/>
    <property type="match status" value="1"/>
</dbReference>
<keyword evidence="13" id="KW-1185">Reference proteome</keyword>
<evidence type="ECO:0000256" key="7">
    <source>
        <dbReference type="PROSITE-ProRule" id="PRU00169"/>
    </source>
</evidence>
<dbReference type="PRINTS" id="PR00344">
    <property type="entry name" value="BCTRLSENSOR"/>
</dbReference>
<dbReference type="SUPFAM" id="SSF47226">
    <property type="entry name" value="Histidine-containing phosphotransfer domain, HPT domain"/>
    <property type="match status" value="1"/>
</dbReference>
<dbReference type="FunFam" id="3.30.565.10:FF:000010">
    <property type="entry name" value="Sensor histidine kinase RcsC"/>
    <property type="match status" value="1"/>
</dbReference>
<dbReference type="PROSITE" id="PS50109">
    <property type="entry name" value="HIS_KIN"/>
    <property type="match status" value="1"/>
</dbReference>
<evidence type="ECO:0000259" key="11">
    <source>
        <dbReference type="PROSITE" id="PS50112"/>
    </source>
</evidence>
<feature type="domain" description="PAS" evidence="11">
    <location>
        <begin position="216"/>
        <end position="286"/>
    </location>
</feature>
<dbReference type="EMBL" id="SUNH01000014">
    <property type="protein sequence ID" value="TJZ83929.1"/>
    <property type="molecule type" value="Genomic_DNA"/>
</dbReference>
<dbReference type="InterPro" id="IPR036097">
    <property type="entry name" value="HisK_dim/P_sf"/>
</dbReference>
<dbReference type="InterPro" id="IPR011006">
    <property type="entry name" value="CheY-like_superfamily"/>
</dbReference>
<dbReference type="InterPro" id="IPR013767">
    <property type="entry name" value="PAS_fold"/>
</dbReference>
<sequence length="834" mass="89517">MRCCVRLLPAVFALVILAMGVTVWTLQEDARAQIEEMGTAATDSTQWFLAQSEVEALALQRAILLMEVDATGDPALARDLRRRFDIFYSRIQTLRSGRTYQRLRNEPGMVEALAGLQAMLDAQIPAIDGEDATLRAALPAMSAAMGQGITQIRHVSLEGVRVFADKSAERREGVARAMTTLSLLVVPLFLVLALSVVILSLMVRAADTRNRRIAAVGSRMQSLFEASIDAILVARPDGRILGFNAAAQRIYGYSPAEAMGSDMVDLLTPRDQRAAVRALLAEVRDRRARPRDGGPDIIQATARHKSGRIIPVEVSISVAEGEDGPLLVGFVRDVSRRAAEEAEMIEARDRAVAGEQAKTRMIAVMSHEMRTPLNGILGLLDLLSLTPLDDRQRQYLQAMEHSGRMLLGHVNDVLDTSRARGGRLVLAAAPVDLRAVVAAAVDGLQAQARAAGNCLTLECQGADHGLVVGDAARLEQIVVNLVGNAIKFTENGTIRVDLDRTGPPGQIELRVTDSGIGIPEEDLGRIFDEFVTLGSTFDRKVEGTGLGLSIVKGLVDAMGGEIDVASEPGQGTAFRIGLHLPPAKAQPQRPDLPAPAPVASGDLKVLLVEDNAINRLVAREMLRRQGCHVLEAEDGLVGVQMAQDERFDLILMDISMPRLNGIDAARQIRAEGANRHSPIVALTAHAMPEDLARFREAGMDRALVKPLSRADLVSMIEGLRPAPAADDLEALDAVAGHRPGSLRQRILAELREGLDQLPDGGGAALAHRLAGSAAVLGLAEMHHGLIGLERDLTAGCANGQIDADLRKLRKMLDSYAPETAVPEAEPRRQAGSGP</sequence>
<proteinExistence type="predicted"/>
<dbReference type="PANTHER" id="PTHR43047:SF64">
    <property type="entry name" value="HISTIDINE KINASE CONTAINING CHEY-HOMOLOGOUS RECEIVER DOMAIN AND PAS DOMAIN-RELATED"/>
    <property type="match status" value="1"/>
</dbReference>
<dbReference type="CDD" id="cd00082">
    <property type="entry name" value="HisKA"/>
    <property type="match status" value="1"/>
</dbReference>
<comment type="catalytic activity">
    <reaction evidence="1">
        <text>ATP + protein L-histidine = ADP + protein N-phospho-L-histidine.</text>
        <dbReference type="EC" id="2.7.13.3"/>
    </reaction>
</comment>
<dbReference type="PROSITE" id="PS50110">
    <property type="entry name" value="RESPONSE_REGULATORY"/>
    <property type="match status" value="1"/>
</dbReference>
<dbReference type="Gene3D" id="3.30.450.20">
    <property type="entry name" value="PAS domain"/>
    <property type="match status" value="1"/>
</dbReference>
<dbReference type="Pfam" id="PF00512">
    <property type="entry name" value="HisKA"/>
    <property type="match status" value="1"/>
</dbReference>
<dbReference type="NCBIfam" id="TIGR00229">
    <property type="entry name" value="sensory_box"/>
    <property type="match status" value="1"/>
</dbReference>
<feature type="transmembrane region" description="Helical" evidence="8">
    <location>
        <begin position="181"/>
        <end position="203"/>
    </location>
</feature>
<feature type="modified residue" description="4-aspartylphosphate" evidence="7">
    <location>
        <position position="653"/>
    </location>
</feature>
<evidence type="ECO:0000313" key="12">
    <source>
        <dbReference type="EMBL" id="TJZ83929.1"/>
    </source>
</evidence>
<dbReference type="CDD" id="cd16922">
    <property type="entry name" value="HATPase_EvgS-ArcB-TorS-like"/>
    <property type="match status" value="1"/>
</dbReference>
<evidence type="ECO:0000256" key="1">
    <source>
        <dbReference type="ARBA" id="ARBA00000085"/>
    </source>
</evidence>
<dbReference type="Gene3D" id="3.30.565.10">
    <property type="entry name" value="Histidine kinase-like ATPase, C-terminal domain"/>
    <property type="match status" value="1"/>
</dbReference>
<dbReference type="SUPFAM" id="SSF47384">
    <property type="entry name" value="Homodimeric domain of signal transducing histidine kinase"/>
    <property type="match status" value="1"/>
</dbReference>
<dbReference type="InterPro" id="IPR003594">
    <property type="entry name" value="HATPase_dom"/>
</dbReference>
<dbReference type="SMART" id="SM00448">
    <property type="entry name" value="REC"/>
    <property type="match status" value="1"/>
</dbReference>
<accession>A0A4U0QPT7</accession>
<dbReference type="Pfam" id="PF02518">
    <property type="entry name" value="HATPase_c"/>
    <property type="match status" value="1"/>
</dbReference>
<evidence type="ECO:0000256" key="5">
    <source>
        <dbReference type="ARBA" id="ARBA00022777"/>
    </source>
</evidence>
<dbReference type="InterPro" id="IPR004358">
    <property type="entry name" value="Sig_transdc_His_kin-like_C"/>
</dbReference>
<keyword evidence="6" id="KW-0902">Two-component regulatory system</keyword>
<dbReference type="PROSITE" id="PS50112">
    <property type="entry name" value="PAS"/>
    <property type="match status" value="1"/>
</dbReference>
<dbReference type="EC" id="2.7.13.3" evidence="2"/>
<dbReference type="SUPFAM" id="SSF52172">
    <property type="entry name" value="CheY-like"/>
    <property type="match status" value="1"/>
</dbReference>
<dbReference type="GO" id="GO:0000155">
    <property type="term" value="F:phosphorelay sensor kinase activity"/>
    <property type="evidence" value="ECO:0007669"/>
    <property type="project" value="InterPro"/>
</dbReference>
<evidence type="ECO:0000256" key="6">
    <source>
        <dbReference type="ARBA" id="ARBA00023012"/>
    </source>
</evidence>
<dbReference type="SMART" id="SM00388">
    <property type="entry name" value="HisKA"/>
    <property type="match status" value="1"/>
</dbReference>
<dbReference type="InterPro" id="IPR036641">
    <property type="entry name" value="HPT_dom_sf"/>
</dbReference>
<comment type="caution">
    <text evidence="12">The sequence shown here is derived from an EMBL/GenBank/DDBJ whole genome shotgun (WGS) entry which is preliminary data.</text>
</comment>
<keyword evidence="8" id="KW-0472">Membrane</keyword>
<dbReference type="InterPro" id="IPR036890">
    <property type="entry name" value="HATPase_C_sf"/>
</dbReference>
<keyword evidence="5" id="KW-0418">Kinase</keyword>
<dbReference type="OrthoDB" id="9801651at2"/>
<dbReference type="CDD" id="cd00130">
    <property type="entry name" value="PAS"/>
    <property type="match status" value="1"/>
</dbReference>
<evidence type="ECO:0000313" key="13">
    <source>
        <dbReference type="Proteomes" id="UP000306223"/>
    </source>
</evidence>
<organism evidence="12 13">
    <name type="scientific">Paracoccus hibiscisoli</name>
    <dbReference type="NCBI Taxonomy" id="2023261"/>
    <lineage>
        <taxon>Bacteria</taxon>
        <taxon>Pseudomonadati</taxon>
        <taxon>Pseudomonadota</taxon>
        <taxon>Alphaproteobacteria</taxon>
        <taxon>Rhodobacterales</taxon>
        <taxon>Paracoccaceae</taxon>
        <taxon>Paracoccus</taxon>
    </lineage>
</organism>
<gene>
    <name evidence="12" type="ORF">FA740_10855</name>
</gene>
<keyword evidence="8" id="KW-1133">Transmembrane helix</keyword>
<evidence type="ECO:0000259" key="10">
    <source>
        <dbReference type="PROSITE" id="PS50110"/>
    </source>
</evidence>
<dbReference type="InterPro" id="IPR003661">
    <property type="entry name" value="HisK_dim/P_dom"/>
</dbReference>
<dbReference type="SUPFAM" id="SSF55874">
    <property type="entry name" value="ATPase domain of HSP90 chaperone/DNA topoisomerase II/histidine kinase"/>
    <property type="match status" value="1"/>
</dbReference>
<dbReference type="SUPFAM" id="SSF55785">
    <property type="entry name" value="PYP-like sensor domain (PAS domain)"/>
    <property type="match status" value="1"/>
</dbReference>
<dbReference type="Pfam" id="PF00072">
    <property type="entry name" value="Response_reg"/>
    <property type="match status" value="1"/>
</dbReference>
<evidence type="ECO:0000256" key="8">
    <source>
        <dbReference type="SAM" id="Phobius"/>
    </source>
</evidence>
<dbReference type="InterPro" id="IPR000014">
    <property type="entry name" value="PAS"/>
</dbReference>
<dbReference type="GO" id="GO:0006355">
    <property type="term" value="P:regulation of DNA-templated transcription"/>
    <property type="evidence" value="ECO:0007669"/>
    <property type="project" value="InterPro"/>
</dbReference>
<dbReference type="Proteomes" id="UP000306223">
    <property type="component" value="Unassembled WGS sequence"/>
</dbReference>